<reference evidence="1" key="1">
    <citation type="submission" date="2021-03" db="EMBL/GenBank/DDBJ databases">
        <title>Genomic Encyclopedia of Type Strains, Phase IV (KMG-IV): sequencing the most valuable type-strain genomes for metagenomic binning, comparative biology and taxonomic classification.</title>
        <authorList>
            <person name="Goeker M."/>
        </authorList>
    </citation>
    <scope>NUCLEOTIDE SEQUENCE</scope>
    <source>
        <strain evidence="1">DSM 107338</strain>
    </source>
</reference>
<accession>A0A9X0YU08</accession>
<dbReference type="RefSeq" id="WP_149473669.1">
    <property type="nucleotide sequence ID" value="NZ_JAGGMB010000003.1"/>
</dbReference>
<keyword evidence="2" id="KW-1185">Reference proteome</keyword>
<dbReference type="OrthoDB" id="2721934at2"/>
<dbReference type="Pfam" id="PF11213">
    <property type="entry name" value="DUF3006"/>
    <property type="match status" value="1"/>
</dbReference>
<dbReference type="Proteomes" id="UP001138793">
    <property type="component" value="Unassembled WGS sequence"/>
</dbReference>
<comment type="caution">
    <text evidence="1">The sequence shown here is derived from an EMBL/GenBank/DDBJ whole genome shotgun (WGS) entry which is preliminary data.</text>
</comment>
<evidence type="ECO:0000313" key="2">
    <source>
        <dbReference type="Proteomes" id="UP001138793"/>
    </source>
</evidence>
<dbReference type="EMBL" id="JAGGMB010000003">
    <property type="protein sequence ID" value="MBP2077144.1"/>
    <property type="molecule type" value="Genomic_DNA"/>
</dbReference>
<protein>
    <submittedName>
        <fullName evidence="1">Uncharacterized protein</fullName>
    </submittedName>
</protein>
<dbReference type="AlphaFoldDB" id="A0A9X0YU08"/>
<proteinExistence type="predicted"/>
<name>A0A9X0YU08_9BACI</name>
<evidence type="ECO:0000313" key="1">
    <source>
        <dbReference type="EMBL" id="MBP2077144.1"/>
    </source>
</evidence>
<gene>
    <name evidence="1" type="ORF">J2Z64_001375</name>
</gene>
<sequence length="96" mass="11111">MVSKRKKKRSVVILAYVFVCGLFICIETSSHNYMEKVGEFTGVVDRFENNQAVILLEDVGEEMIVSKNLFPSGIEANMWLRFEVYDEPKQLNSMNR</sequence>
<organism evidence="1 2">
    <name type="scientific">Oceanobacillus polygoni</name>
    <dbReference type="NCBI Taxonomy" id="1235259"/>
    <lineage>
        <taxon>Bacteria</taxon>
        <taxon>Bacillati</taxon>
        <taxon>Bacillota</taxon>
        <taxon>Bacilli</taxon>
        <taxon>Bacillales</taxon>
        <taxon>Bacillaceae</taxon>
        <taxon>Oceanobacillus</taxon>
    </lineage>
</organism>
<dbReference type="InterPro" id="IPR021377">
    <property type="entry name" value="DUF3006"/>
</dbReference>